<dbReference type="GeneID" id="30037975"/>
<dbReference type="RefSeq" id="XP_018735110.1">
    <property type="nucleotide sequence ID" value="XM_018882863.1"/>
</dbReference>
<dbReference type="PANTHER" id="PTHR13261">
    <property type="entry name" value="BRCA2 AND CDKN1A INTERACTING PROTEIN"/>
    <property type="match status" value="1"/>
</dbReference>
<proteinExistence type="inferred from homology"/>
<evidence type="ECO:0000313" key="5">
    <source>
        <dbReference type="Proteomes" id="UP000189580"/>
    </source>
</evidence>
<dbReference type="InterPro" id="IPR025602">
    <property type="entry name" value="BCP1_family"/>
</dbReference>
<dbReference type="GO" id="GO:0005634">
    <property type="term" value="C:nucleus"/>
    <property type="evidence" value="ECO:0007669"/>
    <property type="project" value="TreeGrafter"/>
</dbReference>
<dbReference type="OrthoDB" id="27543at2759"/>
<feature type="region of interest" description="Disordered" evidence="3">
    <location>
        <begin position="1"/>
        <end position="54"/>
    </location>
</feature>
<feature type="compositionally biased region" description="Basic and acidic residues" evidence="3">
    <location>
        <begin position="31"/>
        <end position="42"/>
    </location>
</feature>
<evidence type="ECO:0000256" key="3">
    <source>
        <dbReference type="SAM" id="MobiDB-lite"/>
    </source>
</evidence>
<evidence type="ECO:0000256" key="1">
    <source>
        <dbReference type="ARBA" id="ARBA00006781"/>
    </source>
</evidence>
<keyword evidence="5" id="KW-1185">Reference proteome</keyword>
<feature type="compositionally biased region" description="Acidic residues" evidence="3">
    <location>
        <begin position="43"/>
        <end position="54"/>
    </location>
</feature>
<dbReference type="EMBL" id="CP014501">
    <property type="protein sequence ID" value="ANB12633.1"/>
    <property type="molecule type" value="Genomic_DNA"/>
</dbReference>
<dbReference type="PANTHER" id="PTHR13261:SF0">
    <property type="entry name" value="BRCA2 AND CDKN1A-INTERACTING PROTEIN"/>
    <property type="match status" value="1"/>
</dbReference>
<gene>
    <name evidence="4" type="primary">BCP1</name>
    <name evidence="4" type="ORF">AWJ20_893</name>
</gene>
<dbReference type="Proteomes" id="UP000189580">
    <property type="component" value="Chromosome a"/>
</dbReference>
<sequence length="258" mass="28242">MSGAGIKRKQDGLSAEVADKNDQSNSSIGTPEKKPDNNVKNDQEDEDEDDDEEEEIVNVDFDYFDIKEIDFHATKNLLRQLLDADAVEFDLSALADLIITQSSLGSTIKTDGVDSDPFAILTVLNLNQHKDKPVIKALADYFIQKTANSAEFNRKLRQLFSTSSTSSVGLIIQERLINMPTEVVPPMYKMLADELEEAVKQVRQPHMPPAAGAAPQTPLLLSLRSSRCVYGPSNLLRSRSNGVWGGAPAAGGNDPLQN</sequence>
<name>A0A167D942_9ASCO</name>
<evidence type="ECO:0000256" key="2">
    <source>
        <dbReference type="ARBA" id="ARBA00014649"/>
    </source>
</evidence>
<dbReference type="Pfam" id="PF13862">
    <property type="entry name" value="BCCIP"/>
    <property type="match status" value="1"/>
</dbReference>
<protein>
    <recommendedName>
        <fullName evidence="2">Protein BCP1</fullName>
    </recommendedName>
</protein>
<organism evidence="4 5">
    <name type="scientific">Sugiyamaella lignohabitans</name>
    <dbReference type="NCBI Taxonomy" id="796027"/>
    <lineage>
        <taxon>Eukaryota</taxon>
        <taxon>Fungi</taxon>
        <taxon>Dikarya</taxon>
        <taxon>Ascomycota</taxon>
        <taxon>Saccharomycotina</taxon>
        <taxon>Dipodascomycetes</taxon>
        <taxon>Dipodascales</taxon>
        <taxon>Trichomonascaceae</taxon>
        <taxon>Sugiyamaella</taxon>
    </lineage>
</organism>
<comment type="similarity">
    <text evidence="1">Belongs to the BCP1 family.</text>
</comment>
<reference evidence="4 5" key="1">
    <citation type="submission" date="2016-02" db="EMBL/GenBank/DDBJ databases">
        <title>Complete genome sequence and transcriptome regulation of the pentose utilising yeast Sugiyamaella lignohabitans.</title>
        <authorList>
            <person name="Bellasio M."/>
            <person name="Peymann A."/>
            <person name="Valli M."/>
            <person name="Sipitzky M."/>
            <person name="Graf A."/>
            <person name="Sauer M."/>
            <person name="Marx H."/>
            <person name="Mattanovich D."/>
        </authorList>
    </citation>
    <scope>NUCLEOTIDE SEQUENCE [LARGE SCALE GENOMIC DNA]</scope>
    <source>
        <strain evidence="4 5">CBS 10342</strain>
    </source>
</reference>
<accession>A0A167D942</accession>
<dbReference type="KEGG" id="slb:AWJ20_893"/>
<dbReference type="AlphaFoldDB" id="A0A167D942"/>
<evidence type="ECO:0000313" key="4">
    <source>
        <dbReference type="EMBL" id="ANB12633.1"/>
    </source>
</evidence>